<accession>A0A3Q9L279</accession>
<dbReference type="KEGG" id="sgd:ELQ87_21145"/>
<evidence type="ECO:0008006" key="6">
    <source>
        <dbReference type="Google" id="ProtNLM"/>
    </source>
</evidence>
<reference evidence="3 5" key="1">
    <citation type="submission" date="2018-04" db="EMBL/GenBank/DDBJ databases">
        <title>Complete genome sequences of Streptomyces griseoviridis K61 and characterization of antagonistic properties of biological control agents.</title>
        <authorList>
            <person name="Mariita R.M."/>
            <person name="Sello J.K."/>
        </authorList>
    </citation>
    <scope>NUCLEOTIDE SEQUENCE [LARGE SCALE GENOMIC DNA]</scope>
    <source>
        <strain evidence="3 5">K61</strain>
    </source>
</reference>
<dbReference type="Proteomes" id="UP000501753">
    <property type="component" value="Chromosome"/>
</dbReference>
<keyword evidence="5" id="KW-1185">Reference proteome</keyword>
<organism evidence="2 4">
    <name type="scientific">Streptomyces griseoviridis</name>
    <dbReference type="NCBI Taxonomy" id="45398"/>
    <lineage>
        <taxon>Bacteria</taxon>
        <taxon>Bacillati</taxon>
        <taxon>Actinomycetota</taxon>
        <taxon>Actinomycetes</taxon>
        <taxon>Kitasatosporales</taxon>
        <taxon>Streptomycetaceae</taxon>
        <taxon>Streptomyces</taxon>
    </lineage>
</organism>
<dbReference type="EMBL" id="CP029078">
    <property type="protein sequence ID" value="QCN90637.1"/>
    <property type="molecule type" value="Genomic_DNA"/>
</dbReference>
<reference evidence="2 4" key="2">
    <citation type="submission" date="2018-12" db="EMBL/GenBank/DDBJ databases">
        <title>Streptomyces griseoviridis F1-27 complete genome.</title>
        <authorList>
            <person name="Mariita R.M."/>
            <person name="Sello J.K."/>
        </authorList>
    </citation>
    <scope>NUCLEOTIDE SEQUENCE [LARGE SCALE GENOMIC DNA]</scope>
    <source>
        <strain evidence="2 4">F1-27</strain>
    </source>
</reference>
<gene>
    <name evidence="3" type="ORF">DDJ31_18130</name>
    <name evidence="2" type="ORF">ELQ87_21145</name>
</gene>
<feature type="transmembrane region" description="Helical" evidence="1">
    <location>
        <begin position="21"/>
        <end position="47"/>
    </location>
</feature>
<protein>
    <recommendedName>
        <fullName evidence="6">DUF4190 domain-containing protein</fullName>
    </recommendedName>
</protein>
<dbReference type="OrthoDB" id="4324057at2"/>
<evidence type="ECO:0000256" key="1">
    <source>
        <dbReference type="SAM" id="Phobius"/>
    </source>
</evidence>
<dbReference type="EMBL" id="CP034687">
    <property type="protein sequence ID" value="AZS89977.1"/>
    <property type="molecule type" value="Genomic_DNA"/>
</dbReference>
<feature type="transmembrane region" description="Helical" evidence="1">
    <location>
        <begin position="59"/>
        <end position="85"/>
    </location>
</feature>
<evidence type="ECO:0000313" key="3">
    <source>
        <dbReference type="EMBL" id="QCN90637.1"/>
    </source>
</evidence>
<sequence>MNPSDFAPEGDFDYAGNGGDWLIALLAWCVSAAAVAGVIIVGTQLALQLRRGEPGEGATYFRGLAFVLGACVIGISAGPVVGYVLGVG</sequence>
<keyword evidence="1" id="KW-0812">Transmembrane</keyword>
<evidence type="ECO:0000313" key="4">
    <source>
        <dbReference type="Proteomes" id="UP000271291"/>
    </source>
</evidence>
<dbReference type="Proteomes" id="UP000271291">
    <property type="component" value="Chromosome"/>
</dbReference>
<dbReference type="AlphaFoldDB" id="A0A3Q9L279"/>
<evidence type="ECO:0000313" key="2">
    <source>
        <dbReference type="EMBL" id="AZS89977.1"/>
    </source>
</evidence>
<proteinExistence type="predicted"/>
<evidence type="ECO:0000313" key="5">
    <source>
        <dbReference type="Proteomes" id="UP000501753"/>
    </source>
</evidence>
<name>A0A3Q9L279_STRGD</name>
<keyword evidence="1" id="KW-1133">Transmembrane helix</keyword>
<keyword evidence="1" id="KW-0472">Membrane</keyword>